<dbReference type="Gene3D" id="3.40.50.2000">
    <property type="entry name" value="Glycogen Phosphorylase B"/>
    <property type="match status" value="2"/>
</dbReference>
<proteinExistence type="predicted"/>
<organism evidence="4 5">
    <name type="scientific">Dokdonia donghaensis DSW-1</name>
    <dbReference type="NCBI Taxonomy" id="1300343"/>
    <lineage>
        <taxon>Bacteria</taxon>
        <taxon>Pseudomonadati</taxon>
        <taxon>Bacteroidota</taxon>
        <taxon>Flavobacteriia</taxon>
        <taxon>Flavobacteriales</taxon>
        <taxon>Flavobacteriaceae</taxon>
        <taxon>Dokdonia</taxon>
    </lineage>
</organism>
<dbReference type="InterPro" id="IPR028098">
    <property type="entry name" value="Glyco_trans_4-like_N"/>
</dbReference>
<evidence type="ECO:0008006" key="6">
    <source>
        <dbReference type="Google" id="ProtNLM"/>
    </source>
</evidence>
<sequence length="374" mass="42613">MKLLIDASNIIRGGGVTHLVSILNIISDEELIVLGYKRITILGVQDVLHKIRDSAVYDKVVMVSCSNSLLKRRWWLFKFFKKLLNDGDFDLVFNPGGAFFSKSIPYVTMCRNMLVFEKEESNRFGFGLNFFRFKILRILQTRSIKNAKSVIFISNYAKTYLAKKYKLFGENSVIINHGVSEVFSRPVKKVRSIEDCNSKNPFKFLYVSIIDVYKHQANIAKAVIELSKEFNLPISLTLIGPKAGGFKELEPLLKNELIQFKESLPHDKLSVEYERSDAFIYGSTCENMPNILIEAMSSGLPILSSDKMPMPEFLENSALYFNPLDISSIKEVIRTSLNDSSALLEKANMSKSLSQKYDWESCSLKTFNHLIDLC</sequence>
<dbReference type="OrthoDB" id="9811239at2"/>
<dbReference type="Proteomes" id="UP000030140">
    <property type="component" value="Unassembled WGS sequence"/>
</dbReference>
<gene>
    <name evidence="4" type="ORF">NV36_01745</name>
</gene>
<dbReference type="PANTHER" id="PTHR46401">
    <property type="entry name" value="GLYCOSYLTRANSFERASE WBBK-RELATED"/>
    <property type="match status" value="1"/>
</dbReference>
<dbReference type="Pfam" id="PF13439">
    <property type="entry name" value="Glyco_transf_4"/>
    <property type="match status" value="1"/>
</dbReference>
<dbReference type="EMBL" id="JSAQ01000001">
    <property type="protein sequence ID" value="KGO05697.1"/>
    <property type="molecule type" value="Genomic_DNA"/>
</dbReference>
<dbReference type="PATRIC" id="fig|1300343.5.peg.2203"/>
<dbReference type="InterPro" id="IPR001296">
    <property type="entry name" value="Glyco_trans_1"/>
</dbReference>
<protein>
    <recommendedName>
        <fullName evidence="6">Glycosyl transferase family 1 domain-containing protein</fullName>
    </recommendedName>
</protein>
<dbReference type="RefSeq" id="WP_035324736.1">
    <property type="nucleotide sequence ID" value="NZ_CP015125.1"/>
</dbReference>
<evidence type="ECO:0000259" key="3">
    <source>
        <dbReference type="Pfam" id="PF13439"/>
    </source>
</evidence>
<dbReference type="KEGG" id="ddo:I597_2185"/>
<evidence type="ECO:0000259" key="2">
    <source>
        <dbReference type="Pfam" id="PF00534"/>
    </source>
</evidence>
<dbReference type="Pfam" id="PF00534">
    <property type="entry name" value="Glycos_transf_1"/>
    <property type="match status" value="1"/>
</dbReference>
<dbReference type="PANTHER" id="PTHR46401:SF2">
    <property type="entry name" value="GLYCOSYLTRANSFERASE WBBK-RELATED"/>
    <property type="match status" value="1"/>
</dbReference>
<keyword evidence="1" id="KW-0808">Transferase</keyword>
<name>A0A0A2GR37_9FLAO</name>
<feature type="domain" description="Glycosyl transferase family 1" evidence="2">
    <location>
        <begin position="199"/>
        <end position="344"/>
    </location>
</feature>
<evidence type="ECO:0000313" key="5">
    <source>
        <dbReference type="Proteomes" id="UP000030140"/>
    </source>
</evidence>
<dbReference type="GO" id="GO:0009103">
    <property type="term" value="P:lipopolysaccharide biosynthetic process"/>
    <property type="evidence" value="ECO:0007669"/>
    <property type="project" value="TreeGrafter"/>
</dbReference>
<dbReference type="AlphaFoldDB" id="A0A0A2GR37"/>
<accession>A0A0A2GR37</accession>
<keyword evidence="5" id="KW-1185">Reference proteome</keyword>
<dbReference type="GO" id="GO:0016757">
    <property type="term" value="F:glycosyltransferase activity"/>
    <property type="evidence" value="ECO:0007669"/>
    <property type="project" value="InterPro"/>
</dbReference>
<dbReference type="CDD" id="cd03809">
    <property type="entry name" value="GT4_MtfB-like"/>
    <property type="match status" value="1"/>
</dbReference>
<comment type="caution">
    <text evidence="4">The sequence shown here is derived from an EMBL/GenBank/DDBJ whole genome shotgun (WGS) entry which is preliminary data.</text>
</comment>
<evidence type="ECO:0000313" key="4">
    <source>
        <dbReference type="EMBL" id="KGO05697.1"/>
    </source>
</evidence>
<feature type="domain" description="Glycosyltransferase subfamily 4-like N-terminal" evidence="3">
    <location>
        <begin position="56"/>
        <end position="179"/>
    </location>
</feature>
<dbReference type="SUPFAM" id="SSF53756">
    <property type="entry name" value="UDP-Glycosyltransferase/glycogen phosphorylase"/>
    <property type="match status" value="1"/>
</dbReference>
<evidence type="ECO:0000256" key="1">
    <source>
        <dbReference type="ARBA" id="ARBA00022679"/>
    </source>
</evidence>
<reference evidence="4 5" key="1">
    <citation type="submission" date="2014-10" db="EMBL/GenBank/DDBJ databases">
        <title>Draft genome sequence of the proteorhodopsin-containing marine bacterium Dokdonia donghaensis.</title>
        <authorList>
            <person name="Gomez-Consarnau L."/>
            <person name="Gonzalez J.M."/>
            <person name="Riedel T."/>
            <person name="Jaenicke S."/>
            <person name="Wagner-Doebler I."/>
            <person name="Fuhrman J.A."/>
        </authorList>
    </citation>
    <scope>NUCLEOTIDE SEQUENCE [LARGE SCALE GENOMIC DNA]</scope>
    <source>
        <strain evidence="4 5">DSW-1</strain>
    </source>
</reference>